<dbReference type="AlphaFoldDB" id="A0A3P1S7K9"/>
<reference evidence="1 2" key="1">
    <citation type="submission" date="2018-11" db="EMBL/GenBank/DDBJ databases">
        <title>Genomes From Bacteria Associated with the Canine Oral Cavity: a Test Case for Automated Genome-Based Taxonomic Assignment.</title>
        <authorList>
            <person name="Coil D.A."/>
            <person name="Jospin G."/>
            <person name="Darling A.E."/>
            <person name="Wallis C."/>
            <person name="Davis I.J."/>
            <person name="Harris S."/>
            <person name="Eisen J.A."/>
            <person name="Holcombe L.J."/>
            <person name="O'Flynn C."/>
        </authorList>
    </citation>
    <scope>NUCLEOTIDE SEQUENCE [LARGE SCALE GENOMIC DNA]</scope>
    <source>
        <strain evidence="1 2">OH953</strain>
    </source>
</reference>
<name>A0A3P1S7K9_STRSA</name>
<proteinExistence type="predicted"/>
<accession>A0A3P1S7K9</accession>
<evidence type="ECO:0000313" key="1">
    <source>
        <dbReference type="EMBL" id="RRC93036.1"/>
    </source>
</evidence>
<dbReference type="InterPro" id="IPR025368">
    <property type="entry name" value="DUF4272"/>
</dbReference>
<evidence type="ECO:0000313" key="2">
    <source>
        <dbReference type="Proteomes" id="UP000277597"/>
    </source>
</evidence>
<dbReference type="Proteomes" id="UP000277597">
    <property type="component" value="Unassembled WGS sequence"/>
</dbReference>
<sequence length="247" mass="28589">MKLEIERLEADMSFFKDLFAGRRARVKTLEERKAASIQRLKKEGIPYIERLPVIESAEQVRPRSLEEIARRAITNLLIIQAALDIENNNYNEESRQWLQDKLQQYGVQEELTPKERAVLEERADPAAIINMVWKYEAYWSLIWYIGLVDTLPFPDKICDCDAAIDAVASAVDFQEFLGKCQPRSLEELLNEDDLIYRYHWACVDARIHDQPAPAGLDESVVLERRSGLDWLLGLDTAQDWDAVELHT</sequence>
<organism evidence="1 2">
    <name type="scientific">Streptococcus sanguinis</name>
    <dbReference type="NCBI Taxonomy" id="1305"/>
    <lineage>
        <taxon>Bacteria</taxon>
        <taxon>Bacillati</taxon>
        <taxon>Bacillota</taxon>
        <taxon>Bacilli</taxon>
        <taxon>Lactobacillales</taxon>
        <taxon>Streptococcaceae</taxon>
        <taxon>Streptococcus</taxon>
    </lineage>
</organism>
<dbReference type="EMBL" id="RQZI01000003">
    <property type="protein sequence ID" value="RRC93036.1"/>
    <property type="molecule type" value="Genomic_DNA"/>
</dbReference>
<dbReference type="RefSeq" id="WP_124765091.1">
    <property type="nucleotide sequence ID" value="NZ_RQZI01000003.1"/>
</dbReference>
<dbReference type="Pfam" id="PF14094">
    <property type="entry name" value="DUF4272"/>
    <property type="match status" value="1"/>
</dbReference>
<gene>
    <name evidence="1" type="ORF">EII39_03985</name>
</gene>
<comment type="caution">
    <text evidence="1">The sequence shown here is derived from an EMBL/GenBank/DDBJ whole genome shotgun (WGS) entry which is preliminary data.</text>
</comment>
<protein>
    <submittedName>
        <fullName evidence="1">DUF4272 domain-containing protein</fullName>
    </submittedName>
</protein>